<dbReference type="OrthoDB" id="10305998at2759"/>
<feature type="compositionally biased region" description="Acidic residues" evidence="3">
    <location>
        <begin position="204"/>
        <end position="232"/>
    </location>
</feature>
<accession>A0A1B2JC53</accession>
<evidence type="ECO:0000256" key="3">
    <source>
        <dbReference type="SAM" id="MobiDB-lite"/>
    </source>
</evidence>
<protein>
    <submittedName>
        <fullName evidence="5">BA75_02173T0</fullName>
    </submittedName>
</protein>
<feature type="region of interest" description="Disordered" evidence="3">
    <location>
        <begin position="478"/>
        <end position="499"/>
    </location>
</feature>
<dbReference type="AlphaFoldDB" id="A0A1B2JC53"/>
<keyword evidence="1" id="KW-0479">Metal-binding</keyword>
<organism evidence="5 6">
    <name type="scientific">Komagataella pastoris</name>
    <name type="common">Yeast</name>
    <name type="synonym">Pichia pastoris</name>
    <dbReference type="NCBI Taxonomy" id="4922"/>
    <lineage>
        <taxon>Eukaryota</taxon>
        <taxon>Fungi</taxon>
        <taxon>Dikarya</taxon>
        <taxon>Ascomycota</taxon>
        <taxon>Saccharomycotina</taxon>
        <taxon>Pichiomycetes</taxon>
        <taxon>Pichiales</taxon>
        <taxon>Pichiaceae</taxon>
        <taxon>Komagataella</taxon>
    </lineage>
</organism>
<keyword evidence="6" id="KW-1185">Reference proteome</keyword>
<evidence type="ECO:0000259" key="4">
    <source>
        <dbReference type="PROSITE" id="PS50157"/>
    </source>
</evidence>
<dbReference type="Proteomes" id="UP000094565">
    <property type="component" value="Chromosome 2"/>
</dbReference>
<feature type="compositionally biased region" description="Basic residues" evidence="3">
    <location>
        <begin position="310"/>
        <end position="328"/>
    </location>
</feature>
<dbReference type="PROSITE" id="PS50157">
    <property type="entry name" value="ZINC_FINGER_C2H2_2"/>
    <property type="match status" value="1"/>
</dbReference>
<dbReference type="SMART" id="SM00355">
    <property type="entry name" value="ZnF_C2H2"/>
    <property type="match status" value="4"/>
</dbReference>
<evidence type="ECO:0000256" key="1">
    <source>
        <dbReference type="PROSITE-ProRule" id="PRU00042"/>
    </source>
</evidence>
<proteinExistence type="predicted"/>
<feature type="compositionally biased region" description="Polar residues" evidence="3">
    <location>
        <begin position="236"/>
        <end position="246"/>
    </location>
</feature>
<feature type="domain" description="C2H2-type" evidence="4">
    <location>
        <begin position="133"/>
        <end position="161"/>
    </location>
</feature>
<dbReference type="PROSITE" id="PS00028">
    <property type="entry name" value="ZINC_FINGER_C2H2_1"/>
    <property type="match status" value="2"/>
</dbReference>
<dbReference type="EMBL" id="CP014585">
    <property type="protein sequence ID" value="ANZ75623.1"/>
    <property type="molecule type" value="Genomic_DNA"/>
</dbReference>
<keyword evidence="1" id="KW-0863">Zinc-finger</keyword>
<gene>
    <name evidence="5" type="ORF">ATY40_BA7502173</name>
</gene>
<dbReference type="InterPro" id="IPR013087">
    <property type="entry name" value="Znf_C2H2_type"/>
</dbReference>
<feature type="region of interest" description="Disordered" evidence="3">
    <location>
        <begin position="166"/>
        <end position="255"/>
    </location>
</feature>
<keyword evidence="1" id="KW-0862">Zinc</keyword>
<name>A0A1B2JC53_PICPA</name>
<feature type="compositionally biased region" description="Polar residues" evidence="3">
    <location>
        <begin position="171"/>
        <end position="185"/>
    </location>
</feature>
<feature type="compositionally biased region" description="Basic and acidic residues" evidence="3">
    <location>
        <begin position="186"/>
        <end position="203"/>
    </location>
</feature>
<feature type="coiled-coil region" evidence="2">
    <location>
        <begin position="32"/>
        <end position="59"/>
    </location>
</feature>
<evidence type="ECO:0000313" key="5">
    <source>
        <dbReference type="EMBL" id="ANZ75623.1"/>
    </source>
</evidence>
<keyword evidence="2" id="KW-0175">Coiled coil</keyword>
<reference evidence="5 6" key="1">
    <citation type="submission" date="2016-02" db="EMBL/GenBank/DDBJ databases">
        <title>Comparative genomic and transcriptomic foundation for Pichia pastoris.</title>
        <authorList>
            <person name="Love K.R."/>
            <person name="Shah K.A."/>
            <person name="Whittaker C.A."/>
            <person name="Wu J."/>
            <person name="Bartlett M.C."/>
            <person name="Ma D."/>
            <person name="Leeson R.L."/>
            <person name="Priest M."/>
            <person name="Young S.K."/>
            <person name="Love J.C."/>
        </authorList>
    </citation>
    <scope>NUCLEOTIDE SEQUENCE [LARGE SCALE GENOMIC DNA]</scope>
    <source>
        <strain evidence="5 6">ATCC 28485</strain>
    </source>
</reference>
<dbReference type="GO" id="GO:0008270">
    <property type="term" value="F:zinc ion binding"/>
    <property type="evidence" value="ECO:0007669"/>
    <property type="project" value="UniProtKB-KW"/>
</dbReference>
<evidence type="ECO:0000313" key="6">
    <source>
        <dbReference type="Proteomes" id="UP000094565"/>
    </source>
</evidence>
<feature type="compositionally biased region" description="Polar residues" evidence="3">
    <location>
        <begin position="478"/>
        <end position="490"/>
    </location>
</feature>
<feature type="region of interest" description="Disordered" evidence="3">
    <location>
        <begin position="308"/>
        <end position="328"/>
    </location>
</feature>
<sequence>MVNEQKLASLQTSIRLLVEQYKDTEPPYAALLLNLCEAVSELSNEVAELKNQLHLQNQTVEQTSLDVEASQRPQYSSEHAVPDTNLFKLHEITKSFKDSQQAKMIAPQKNLASVPDTTHAPTEFYVLKDDGIYQCKSCDRSYDHLTAMYNHYKSFHVKHKRSFDDEKATEGSVSSGGLKSDMANSEQRKRENVSIDHVENNYDHDDDSDDDDIDGEENEEEAGKDVDDDEEYVYTPSKNSISSSRGINKPKVPSTKGKKRALLYTRLGTRYRCDACYHDELDVIFNNYPMLYNHIKAKHFEQLTNQANYKGKRVRKEPAKKKPSSRRKLKYSKVDDEFRCDACQEQHGKLVLIKHYPILYQHIKINHPEQFEGLKTKSDGSSMYSLHEIEDGLGLEEIQKLVAAGELLKNKSRRGRPSGILNNYYLRLPNNQFYCKECQGRFGSYQSVYLHLKTQHEISNDTVPATNATAALPTQTPVETSAATGVNSNPEPEKFSSPRKEVGVIETILAHSDDLEHSIASEIQSQFSQ</sequence>
<evidence type="ECO:0000256" key="2">
    <source>
        <dbReference type="SAM" id="Coils"/>
    </source>
</evidence>